<name>A0ABN1YGE9_9ACTN</name>
<dbReference type="Gene3D" id="3.40.50.720">
    <property type="entry name" value="NAD(P)-binding Rossmann-like Domain"/>
    <property type="match status" value="1"/>
</dbReference>
<dbReference type="RefSeq" id="WP_344342787.1">
    <property type="nucleotide sequence ID" value="NZ_BAAAKJ010000341.1"/>
</dbReference>
<dbReference type="PANTHER" id="PTHR43781:SF1">
    <property type="entry name" value="SACCHAROPINE DEHYDROGENASE"/>
    <property type="match status" value="1"/>
</dbReference>
<comment type="caution">
    <text evidence="2">The sequence shown here is derived from an EMBL/GenBank/DDBJ whole genome shotgun (WGS) entry which is preliminary data.</text>
</comment>
<sequence>MTTSTHLHAPATPDTLTHDPHGPVLLVGGYGTVGSELARLVAAEHPVLLTGRSTERGAALVQDLGGAPHAEVRRWDLAEPAPFEAAVRAVVGVVNDPDDRVLRAAAAGAVPYVDITRWTVRLQRAATVAALLRPAAPVLLSSAWMGGVVSLVAAALAERLGGAERVETAIRWDLADRAGADSVEFMDRLGLDYEVVREGRRHTIAPLSDAGAVRIGRHPTRVARIDTPEQFTLPLTLGTGTATTRIGFSSALSTQALLAAKHAGFFRWGRGERWESARRALLYSPGDGGTALLRIDVTHGGRTLAAVVEDRAGQAHLTAVGGLLALRRALGTDGSAPAAAGVSFPEQTPRPDQVLSALAALGVTVDIRSSTGLDAAA</sequence>
<dbReference type="SUPFAM" id="SSF51735">
    <property type="entry name" value="NAD(P)-binding Rossmann-fold domains"/>
    <property type="match status" value="1"/>
</dbReference>
<dbReference type="Proteomes" id="UP001499863">
    <property type="component" value="Unassembled WGS sequence"/>
</dbReference>
<reference evidence="2 3" key="1">
    <citation type="journal article" date="2019" name="Int. J. Syst. Evol. Microbiol.">
        <title>The Global Catalogue of Microorganisms (GCM) 10K type strain sequencing project: providing services to taxonomists for standard genome sequencing and annotation.</title>
        <authorList>
            <consortium name="The Broad Institute Genomics Platform"/>
            <consortium name="The Broad Institute Genome Sequencing Center for Infectious Disease"/>
            <person name="Wu L."/>
            <person name="Ma J."/>
        </authorList>
    </citation>
    <scope>NUCLEOTIDE SEQUENCE [LARGE SCALE GENOMIC DNA]</scope>
    <source>
        <strain evidence="2 3">JCM 12393</strain>
    </source>
</reference>
<proteinExistence type="predicted"/>
<feature type="region of interest" description="Disordered" evidence="1">
    <location>
        <begin position="1"/>
        <end position="20"/>
    </location>
</feature>
<gene>
    <name evidence="2" type="ORF">GCM10009639_58310</name>
</gene>
<dbReference type="EMBL" id="BAAAKJ010000341">
    <property type="protein sequence ID" value="GAA1408514.1"/>
    <property type="molecule type" value="Genomic_DNA"/>
</dbReference>
<dbReference type="InterPro" id="IPR036291">
    <property type="entry name" value="NAD(P)-bd_dom_sf"/>
</dbReference>
<accession>A0ABN1YGE9</accession>
<evidence type="ECO:0000256" key="1">
    <source>
        <dbReference type="SAM" id="MobiDB-lite"/>
    </source>
</evidence>
<evidence type="ECO:0008006" key="4">
    <source>
        <dbReference type="Google" id="ProtNLM"/>
    </source>
</evidence>
<evidence type="ECO:0000313" key="3">
    <source>
        <dbReference type="Proteomes" id="UP001499863"/>
    </source>
</evidence>
<organism evidence="2 3">
    <name type="scientific">Kitasatospora putterlickiae</name>
    <dbReference type="NCBI Taxonomy" id="221725"/>
    <lineage>
        <taxon>Bacteria</taxon>
        <taxon>Bacillati</taxon>
        <taxon>Actinomycetota</taxon>
        <taxon>Actinomycetes</taxon>
        <taxon>Kitasatosporales</taxon>
        <taxon>Streptomycetaceae</taxon>
        <taxon>Kitasatospora</taxon>
    </lineage>
</organism>
<dbReference type="PANTHER" id="PTHR43781">
    <property type="entry name" value="SACCHAROPINE DEHYDROGENASE"/>
    <property type="match status" value="1"/>
</dbReference>
<keyword evidence="3" id="KW-1185">Reference proteome</keyword>
<protein>
    <recommendedName>
        <fullName evidence="4">Saccharopine dehydrogenase</fullName>
    </recommendedName>
</protein>
<evidence type="ECO:0000313" key="2">
    <source>
        <dbReference type="EMBL" id="GAA1408514.1"/>
    </source>
</evidence>